<evidence type="ECO:0000256" key="11">
    <source>
        <dbReference type="ARBA" id="ARBA00048679"/>
    </source>
</evidence>
<dbReference type="GO" id="GO:0005524">
    <property type="term" value="F:ATP binding"/>
    <property type="evidence" value="ECO:0007669"/>
    <property type="project" value="UniProtKB-KW"/>
</dbReference>
<dbReference type="PROSITE" id="PS50011">
    <property type="entry name" value="PROTEIN_KINASE_DOM"/>
    <property type="match status" value="1"/>
</dbReference>
<reference evidence="13" key="1">
    <citation type="submission" date="2023-07" db="EMBL/GenBank/DDBJ databases">
        <title>draft genome sequence of fig (Ficus carica).</title>
        <authorList>
            <person name="Takahashi T."/>
            <person name="Nishimura K."/>
        </authorList>
    </citation>
    <scope>NUCLEOTIDE SEQUENCE</scope>
</reference>
<comment type="catalytic activity">
    <reaction evidence="11">
        <text>L-seryl-[protein] + ATP = O-phospho-L-seryl-[protein] + ADP + H(+)</text>
        <dbReference type="Rhea" id="RHEA:17989"/>
        <dbReference type="Rhea" id="RHEA-COMP:9863"/>
        <dbReference type="Rhea" id="RHEA-COMP:11604"/>
        <dbReference type="ChEBI" id="CHEBI:15378"/>
        <dbReference type="ChEBI" id="CHEBI:29999"/>
        <dbReference type="ChEBI" id="CHEBI:30616"/>
        <dbReference type="ChEBI" id="CHEBI:83421"/>
        <dbReference type="ChEBI" id="CHEBI:456216"/>
        <dbReference type="EC" id="2.7.11.1"/>
    </reaction>
</comment>
<comment type="catalytic activity">
    <reaction evidence="10">
        <text>L-threonyl-[protein] + ATP = O-phospho-L-threonyl-[protein] + ADP + H(+)</text>
        <dbReference type="Rhea" id="RHEA:46608"/>
        <dbReference type="Rhea" id="RHEA-COMP:11060"/>
        <dbReference type="Rhea" id="RHEA-COMP:11605"/>
        <dbReference type="ChEBI" id="CHEBI:15378"/>
        <dbReference type="ChEBI" id="CHEBI:30013"/>
        <dbReference type="ChEBI" id="CHEBI:30616"/>
        <dbReference type="ChEBI" id="CHEBI:61977"/>
        <dbReference type="ChEBI" id="CHEBI:456216"/>
        <dbReference type="EC" id="2.7.11.1"/>
    </reaction>
</comment>
<dbReference type="FunFam" id="3.30.200.20:FF:000162">
    <property type="entry name" value="Adenine nucleotide alpha hydrolase-like domain kinase"/>
    <property type="match status" value="1"/>
</dbReference>
<comment type="caution">
    <text evidence="13">The sequence shown here is derived from an EMBL/GenBank/DDBJ whole genome shotgun (WGS) entry which is preliminary data.</text>
</comment>
<dbReference type="Gene3D" id="3.30.200.20">
    <property type="entry name" value="Phosphorylase Kinase, domain 1"/>
    <property type="match status" value="1"/>
</dbReference>
<evidence type="ECO:0000259" key="12">
    <source>
        <dbReference type="PROSITE" id="PS50011"/>
    </source>
</evidence>
<dbReference type="FunFam" id="1.10.510.10:FF:000060">
    <property type="entry name" value="G-type lectin S-receptor-like serine/threonine-protein kinase"/>
    <property type="match status" value="1"/>
</dbReference>
<evidence type="ECO:0000256" key="8">
    <source>
        <dbReference type="ARBA" id="ARBA00023157"/>
    </source>
</evidence>
<dbReference type="InterPro" id="IPR011009">
    <property type="entry name" value="Kinase-like_dom_sf"/>
</dbReference>
<dbReference type="GO" id="GO:0005886">
    <property type="term" value="C:plasma membrane"/>
    <property type="evidence" value="ECO:0007669"/>
    <property type="project" value="TreeGrafter"/>
</dbReference>
<keyword evidence="5" id="KW-0547">Nucleotide-binding</keyword>
<protein>
    <recommendedName>
        <fullName evidence="1">non-specific serine/threonine protein kinase</fullName>
        <ecNumber evidence="1">2.7.11.1</ecNumber>
    </recommendedName>
</protein>
<dbReference type="SMART" id="SM00220">
    <property type="entry name" value="S_TKc"/>
    <property type="match status" value="1"/>
</dbReference>
<keyword evidence="8" id="KW-1015">Disulfide bond</keyword>
<dbReference type="AlphaFoldDB" id="A0AA88E4V3"/>
<dbReference type="Proteomes" id="UP001187192">
    <property type="component" value="Unassembled WGS sequence"/>
</dbReference>
<proteinExistence type="predicted"/>
<dbReference type="PANTHER" id="PTHR27002:SF900">
    <property type="entry name" value="S-LOCUS LECTIN KINASE FAMILY PROTEIN"/>
    <property type="match status" value="1"/>
</dbReference>
<dbReference type="PROSITE" id="PS00108">
    <property type="entry name" value="PROTEIN_KINASE_ST"/>
    <property type="match status" value="1"/>
</dbReference>
<evidence type="ECO:0000313" key="13">
    <source>
        <dbReference type="EMBL" id="GMN66400.1"/>
    </source>
</evidence>
<evidence type="ECO:0000256" key="6">
    <source>
        <dbReference type="ARBA" id="ARBA00022777"/>
    </source>
</evidence>
<dbReference type="Pfam" id="PF07714">
    <property type="entry name" value="PK_Tyr_Ser-Thr"/>
    <property type="match status" value="2"/>
</dbReference>
<evidence type="ECO:0000256" key="4">
    <source>
        <dbReference type="ARBA" id="ARBA00022729"/>
    </source>
</evidence>
<evidence type="ECO:0000256" key="9">
    <source>
        <dbReference type="ARBA" id="ARBA00023180"/>
    </source>
</evidence>
<feature type="domain" description="Protein kinase" evidence="12">
    <location>
        <begin position="33"/>
        <end position="286"/>
    </location>
</feature>
<dbReference type="PANTHER" id="PTHR27002">
    <property type="entry name" value="RECEPTOR-LIKE SERINE/THREONINE-PROTEIN KINASE SD1-8"/>
    <property type="match status" value="1"/>
</dbReference>
<dbReference type="EC" id="2.7.11.1" evidence="1"/>
<keyword evidence="2" id="KW-0723">Serine/threonine-protein kinase</keyword>
<dbReference type="SUPFAM" id="SSF56112">
    <property type="entry name" value="Protein kinase-like (PK-like)"/>
    <property type="match status" value="1"/>
</dbReference>
<evidence type="ECO:0000256" key="1">
    <source>
        <dbReference type="ARBA" id="ARBA00012513"/>
    </source>
</evidence>
<evidence type="ECO:0000256" key="3">
    <source>
        <dbReference type="ARBA" id="ARBA00022679"/>
    </source>
</evidence>
<dbReference type="InterPro" id="IPR008271">
    <property type="entry name" value="Ser/Thr_kinase_AS"/>
</dbReference>
<keyword evidence="4" id="KW-0732">Signal</keyword>
<sequence length="326" mass="36667">MRNKTIQENRAKVEDSDLPLFSLATISTATDNFSSKNKLGEGGFGPVYRGTLPDGQDIAVKRLSLSSHQGINELENEVILIAKLQHRNLVKLLDPMQSKLLEWPKRFQIIFGIARGFQYLHQDSRLRIVHRDLKASNILLDNEMNPKISDFGMARTFGGDQTTGKTNRVVGTYGYMAPEYAFNGIFSTKSDIFSFGITVLEIVSGKRSTGFNHENIEGLTLIGHAWALLKEGRPFDLIDVHMKDSYVNLEEVLRCIHVGLLCVQQNPMDRPDISSVVLMLNGERKLPQPKSPGYILEKDSQERYQASTKPQSFSKNTMTITTFTGR</sequence>
<keyword evidence="6" id="KW-0418">Kinase</keyword>
<name>A0AA88E4V3_FICCA</name>
<dbReference type="InterPro" id="IPR001245">
    <property type="entry name" value="Ser-Thr/Tyr_kinase_cat_dom"/>
</dbReference>
<dbReference type="EMBL" id="BTGU01000320">
    <property type="protein sequence ID" value="GMN66400.1"/>
    <property type="molecule type" value="Genomic_DNA"/>
</dbReference>
<gene>
    <name evidence="13" type="ORF">TIFTF001_035462</name>
</gene>
<evidence type="ECO:0000256" key="10">
    <source>
        <dbReference type="ARBA" id="ARBA00047899"/>
    </source>
</evidence>
<keyword evidence="3" id="KW-0808">Transferase</keyword>
<accession>A0AA88E4V3</accession>
<dbReference type="InterPro" id="IPR000719">
    <property type="entry name" value="Prot_kinase_dom"/>
</dbReference>
<keyword evidence="14" id="KW-1185">Reference proteome</keyword>
<evidence type="ECO:0000256" key="7">
    <source>
        <dbReference type="ARBA" id="ARBA00022840"/>
    </source>
</evidence>
<keyword evidence="7" id="KW-0067">ATP-binding</keyword>
<evidence type="ECO:0000256" key="5">
    <source>
        <dbReference type="ARBA" id="ARBA00022741"/>
    </source>
</evidence>
<evidence type="ECO:0000256" key="2">
    <source>
        <dbReference type="ARBA" id="ARBA00022527"/>
    </source>
</evidence>
<dbReference type="GO" id="GO:0004674">
    <property type="term" value="F:protein serine/threonine kinase activity"/>
    <property type="evidence" value="ECO:0007669"/>
    <property type="project" value="UniProtKB-KW"/>
</dbReference>
<evidence type="ECO:0000313" key="14">
    <source>
        <dbReference type="Proteomes" id="UP001187192"/>
    </source>
</evidence>
<organism evidence="13 14">
    <name type="scientific">Ficus carica</name>
    <name type="common">Common fig</name>
    <dbReference type="NCBI Taxonomy" id="3494"/>
    <lineage>
        <taxon>Eukaryota</taxon>
        <taxon>Viridiplantae</taxon>
        <taxon>Streptophyta</taxon>
        <taxon>Embryophyta</taxon>
        <taxon>Tracheophyta</taxon>
        <taxon>Spermatophyta</taxon>
        <taxon>Magnoliopsida</taxon>
        <taxon>eudicotyledons</taxon>
        <taxon>Gunneridae</taxon>
        <taxon>Pentapetalae</taxon>
        <taxon>rosids</taxon>
        <taxon>fabids</taxon>
        <taxon>Rosales</taxon>
        <taxon>Moraceae</taxon>
        <taxon>Ficeae</taxon>
        <taxon>Ficus</taxon>
    </lineage>
</organism>
<keyword evidence="9" id="KW-0325">Glycoprotein</keyword>
<dbReference type="Gene3D" id="1.10.510.10">
    <property type="entry name" value="Transferase(Phosphotransferase) domain 1"/>
    <property type="match status" value="1"/>
</dbReference>